<dbReference type="AlphaFoldDB" id="A0A7L9RV18"/>
<gene>
    <name evidence="1" type="ORF">CPBP_01195</name>
</gene>
<sequence>MTEQKEQVLPLFYKNPQAITFEQHGNLGLTGRQNYLFAQKANSIPLVTSEYAVAAKHYPIVFIKDEVKTSLVITGFRDGENVFVNDNGEWAKDQYIPGYVNRYPFIFLEDEANDQLVLCMDVDAEIVNSTGENPLFKDSKPTEFAENALKTCTEYQSYLNATREFVTALIDQDLLVENQAELTAPDGKALRLTGFCVIDETKFKELSDETILDWHKKGWLYLAYAHFVSMSNWAKIAQLTQSDAPVSTETVH</sequence>
<evidence type="ECO:0000313" key="2">
    <source>
        <dbReference type="Proteomes" id="UP000594001"/>
    </source>
</evidence>
<dbReference type="Proteomes" id="UP000594001">
    <property type="component" value="Chromosome"/>
</dbReference>
<reference evidence="1 2" key="1">
    <citation type="submission" date="2020-06" db="EMBL/GenBank/DDBJ databases">
        <title>The endosymbiont of the kinetoplastid Bodo saltans is a Paracaedibacter-like alpha-proteobacterium possessing a putative toxin-antitoxin system.</title>
        <authorList>
            <person name="Midha S."/>
            <person name="Rigden D.J."/>
            <person name="Siozios S."/>
            <person name="Hurst G.D.D."/>
            <person name="Jackson A.P."/>
        </authorList>
    </citation>
    <scope>NUCLEOTIDE SEQUENCE [LARGE SCALE GENOMIC DNA]</scope>
    <source>
        <strain evidence="1">Lake Konstanz</strain>
    </source>
</reference>
<dbReference type="Pfam" id="PF07277">
    <property type="entry name" value="SapC"/>
    <property type="match status" value="1"/>
</dbReference>
<accession>A0A7L9RV18</accession>
<proteinExistence type="predicted"/>
<name>A0A7L9RV18_9PROT</name>
<keyword evidence="2" id="KW-1185">Reference proteome</keyword>
<dbReference type="RefSeq" id="WP_350331949.1">
    <property type="nucleotide sequence ID" value="NZ_CP054719.1"/>
</dbReference>
<dbReference type="KEGG" id="pbal:CPBP_01195"/>
<dbReference type="EMBL" id="CP054719">
    <property type="protein sequence ID" value="QOL20402.1"/>
    <property type="molecule type" value="Genomic_DNA"/>
</dbReference>
<organism evidence="1 2">
    <name type="scientific">Candidatus Bodocaedibacter vickermanii</name>
    <dbReference type="NCBI Taxonomy" id="2741701"/>
    <lineage>
        <taxon>Bacteria</taxon>
        <taxon>Pseudomonadati</taxon>
        <taxon>Pseudomonadota</taxon>
        <taxon>Alphaproteobacteria</taxon>
        <taxon>Holosporales</taxon>
        <taxon>Candidatus Paracaedibacteraceae</taxon>
        <taxon>Candidatus Bodocaedibacter</taxon>
    </lineage>
</organism>
<protein>
    <submittedName>
        <fullName evidence="1">SapC family protein</fullName>
    </submittedName>
</protein>
<dbReference type="InterPro" id="IPR010836">
    <property type="entry name" value="SapC"/>
</dbReference>
<evidence type="ECO:0000313" key="1">
    <source>
        <dbReference type="EMBL" id="QOL20402.1"/>
    </source>
</evidence>